<accession>A0A9N9EZJ2</accession>
<dbReference type="EMBL" id="CAJVPP010000642">
    <property type="protein sequence ID" value="CAG8500191.1"/>
    <property type="molecule type" value="Genomic_DNA"/>
</dbReference>
<evidence type="ECO:0000313" key="2">
    <source>
        <dbReference type="Proteomes" id="UP000789375"/>
    </source>
</evidence>
<sequence>MVWIKDTSKSFGFSKIAFQTGFGFSQTAFQTDMLIFLVWTSNGFLDQFQTL</sequence>
<keyword evidence="2" id="KW-1185">Reference proteome</keyword>
<organism evidence="1 2">
    <name type="scientific">Funneliformis mosseae</name>
    <name type="common">Endomycorrhizal fungus</name>
    <name type="synonym">Glomus mosseae</name>
    <dbReference type="NCBI Taxonomy" id="27381"/>
    <lineage>
        <taxon>Eukaryota</taxon>
        <taxon>Fungi</taxon>
        <taxon>Fungi incertae sedis</taxon>
        <taxon>Mucoromycota</taxon>
        <taxon>Glomeromycotina</taxon>
        <taxon>Glomeromycetes</taxon>
        <taxon>Glomerales</taxon>
        <taxon>Glomeraceae</taxon>
        <taxon>Funneliformis</taxon>
    </lineage>
</organism>
<evidence type="ECO:0000313" key="1">
    <source>
        <dbReference type="EMBL" id="CAG8500191.1"/>
    </source>
</evidence>
<gene>
    <name evidence="1" type="ORF">FMOSSE_LOCUS3996</name>
</gene>
<dbReference type="Proteomes" id="UP000789375">
    <property type="component" value="Unassembled WGS sequence"/>
</dbReference>
<protein>
    <submittedName>
        <fullName evidence="1">8746_t:CDS:1</fullName>
    </submittedName>
</protein>
<comment type="caution">
    <text evidence="1">The sequence shown here is derived from an EMBL/GenBank/DDBJ whole genome shotgun (WGS) entry which is preliminary data.</text>
</comment>
<proteinExistence type="predicted"/>
<dbReference type="AlphaFoldDB" id="A0A9N9EZJ2"/>
<reference evidence="1" key="1">
    <citation type="submission" date="2021-06" db="EMBL/GenBank/DDBJ databases">
        <authorList>
            <person name="Kallberg Y."/>
            <person name="Tangrot J."/>
            <person name="Rosling A."/>
        </authorList>
    </citation>
    <scope>NUCLEOTIDE SEQUENCE</scope>
    <source>
        <strain evidence="1">87-6 pot B 2015</strain>
    </source>
</reference>
<name>A0A9N9EZJ2_FUNMO</name>